<reference evidence="2 3" key="1">
    <citation type="journal article" date="2018" name="Front. Plant Sci.">
        <title>Red Clover (Trifolium pratense) and Zigzag Clover (T. medium) - A Picture of Genomic Similarities and Differences.</title>
        <authorList>
            <person name="Dluhosova J."/>
            <person name="Istvanek J."/>
            <person name="Nedelnik J."/>
            <person name="Repkova J."/>
        </authorList>
    </citation>
    <scope>NUCLEOTIDE SEQUENCE [LARGE SCALE GENOMIC DNA]</scope>
    <source>
        <strain evidence="3">cv. 10/8</strain>
        <tissue evidence="2">Leaf</tissue>
    </source>
</reference>
<evidence type="ECO:0000313" key="2">
    <source>
        <dbReference type="EMBL" id="MCI65674.1"/>
    </source>
</evidence>
<evidence type="ECO:0000313" key="3">
    <source>
        <dbReference type="Proteomes" id="UP000265520"/>
    </source>
</evidence>
<dbReference type="AlphaFoldDB" id="A0A392TZ02"/>
<protein>
    <submittedName>
        <fullName evidence="2">Uncharacterized protein</fullName>
    </submittedName>
</protein>
<dbReference type="Proteomes" id="UP000265520">
    <property type="component" value="Unassembled WGS sequence"/>
</dbReference>
<feature type="region of interest" description="Disordered" evidence="1">
    <location>
        <begin position="1"/>
        <end position="29"/>
    </location>
</feature>
<feature type="non-terminal residue" evidence="2">
    <location>
        <position position="1"/>
    </location>
</feature>
<comment type="caution">
    <text evidence="2">The sequence shown here is derived from an EMBL/GenBank/DDBJ whole genome shotgun (WGS) entry which is preliminary data.</text>
</comment>
<dbReference type="EMBL" id="LXQA010679981">
    <property type="protein sequence ID" value="MCI65674.1"/>
    <property type="molecule type" value="Genomic_DNA"/>
</dbReference>
<organism evidence="2 3">
    <name type="scientific">Trifolium medium</name>
    <dbReference type="NCBI Taxonomy" id="97028"/>
    <lineage>
        <taxon>Eukaryota</taxon>
        <taxon>Viridiplantae</taxon>
        <taxon>Streptophyta</taxon>
        <taxon>Embryophyta</taxon>
        <taxon>Tracheophyta</taxon>
        <taxon>Spermatophyta</taxon>
        <taxon>Magnoliopsida</taxon>
        <taxon>eudicotyledons</taxon>
        <taxon>Gunneridae</taxon>
        <taxon>Pentapetalae</taxon>
        <taxon>rosids</taxon>
        <taxon>fabids</taxon>
        <taxon>Fabales</taxon>
        <taxon>Fabaceae</taxon>
        <taxon>Papilionoideae</taxon>
        <taxon>50 kb inversion clade</taxon>
        <taxon>NPAAA clade</taxon>
        <taxon>Hologalegina</taxon>
        <taxon>IRL clade</taxon>
        <taxon>Trifolieae</taxon>
        <taxon>Trifolium</taxon>
    </lineage>
</organism>
<proteinExistence type="predicted"/>
<name>A0A392TZ02_9FABA</name>
<keyword evidence="3" id="KW-1185">Reference proteome</keyword>
<sequence>SGRHYHGPEAGLGRARSPRNSLDNHANGYRSTYYHRGQGRGAGEELGCLLPDGGETCLLGVLRGRICYVPVRLQRLEISFAL</sequence>
<accession>A0A392TZ02</accession>
<evidence type="ECO:0000256" key="1">
    <source>
        <dbReference type="SAM" id="MobiDB-lite"/>
    </source>
</evidence>